<dbReference type="STRING" id="1117702.AQZ52_16410"/>
<evidence type="ECO:0000313" key="3">
    <source>
        <dbReference type="Proteomes" id="UP000058012"/>
    </source>
</evidence>
<dbReference type="Pfam" id="PF13692">
    <property type="entry name" value="Glyco_trans_1_4"/>
    <property type="match status" value="1"/>
</dbReference>
<keyword evidence="3" id="KW-1185">Reference proteome</keyword>
<dbReference type="GO" id="GO:0016757">
    <property type="term" value="F:glycosyltransferase activity"/>
    <property type="evidence" value="ECO:0007669"/>
    <property type="project" value="UniProtKB-ARBA"/>
</dbReference>
<dbReference type="CDD" id="cd03811">
    <property type="entry name" value="GT4_GT28_WabH-like"/>
    <property type="match status" value="1"/>
</dbReference>
<reference evidence="2 3" key="1">
    <citation type="submission" date="2015-10" db="EMBL/GenBank/DDBJ databases">
        <title>Draft genome sequence of Novosphingobium fuchskuhlense DSM 25065 isolated from a surface water sample of the southwest basin of Lake Grosse Fuchskuhle.</title>
        <authorList>
            <person name="Ruckert C."/>
            <person name="Winkler A."/>
            <person name="Glaeser J."/>
            <person name="Grossart H.-P."/>
            <person name="Kalinowski J."/>
            <person name="Glaeser S."/>
        </authorList>
    </citation>
    <scope>NUCLEOTIDE SEQUENCE [LARGE SCALE GENOMIC DNA]</scope>
    <source>
        <strain evidence="2 3">FNE08-7</strain>
    </source>
</reference>
<dbReference type="Gene3D" id="3.40.50.2000">
    <property type="entry name" value="Glycogen Phosphorylase B"/>
    <property type="match status" value="2"/>
</dbReference>
<evidence type="ECO:0000313" key="2">
    <source>
        <dbReference type="EMBL" id="KUR70633.1"/>
    </source>
</evidence>
<dbReference type="Pfam" id="PF13579">
    <property type="entry name" value="Glyco_trans_4_4"/>
    <property type="match status" value="1"/>
</dbReference>
<dbReference type="EMBL" id="LLZS01000009">
    <property type="protein sequence ID" value="KUR70633.1"/>
    <property type="molecule type" value="Genomic_DNA"/>
</dbReference>
<evidence type="ECO:0000259" key="1">
    <source>
        <dbReference type="Pfam" id="PF13579"/>
    </source>
</evidence>
<sequence>MTFLHSFEPGGVERVALRLHEAWRAQGRDARLVMGRTAGAMKREWPDLNKGGLGYEILGSERIPSSGWETLWMIIHLPRAIRRIRPDVLFCAGNSYTIVAVMMRVLLGKACPPVVAKISNDLTRSDLPAPARPFYRLWLRIQGRMLDRLVGMAPPMRAEIGTLMGADNARIAVIDDPSLAEADIQRLAAARAEARAAPQAPGRRFIAIGRLAAQKNFGLLIDAFARMAGEHDRLAIIGEGAARRALEAQIERLGLADKVRLPGHVSPLDAELAAADALVLSSEYEGVPAVVAEALAAGLPVVATRCSVSMEDMLGGGRFGLLVPVGDAAALAGAMSDIAKLKFDETAARDQSRRFTVEIASHRYLALMEDLARA</sequence>
<dbReference type="InterPro" id="IPR028098">
    <property type="entry name" value="Glyco_trans_4-like_N"/>
</dbReference>
<name>A0A117UTP0_9SPHN</name>
<dbReference type="SUPFAM" id="SSF53756">
    <property type="entry name" value="UDP-Glycosyltransferase/glycogen phosphorylase"/>
    <property type="match status" value="1"/>
</dbReference>
<dbReference type="Proteomes" id="UP000058012">
    <property type="component" value="Unassembled WGS sequence"/>
</dbReference>
<organism evidence="2 3">
    <name type="scientific">Novosphingobium fuchskuhlense</name>
    <dbReference type="NCBI Taxonomy" id="1117702"/>
    <lineage>
        <taxon>Bacteria</taxon>
        <taxon>Pseudomonadati</taxon>
        <taxon>Pseudomonadota</taxon>
        <taxon>Alphaproteobacteria</taxon>
        <taxon>Sphingomonadales</taxon>
        <taxon>Sphingomonadaceae</taxon>
        <taxon>Novosphingobium</taxon>
    </lineage>
</organism>
<protein>
    <recommendedName>
        <fullName evidence="1">Glycosyltransferase subfamily 4-like N-terminal domain-containing protein</fullName>
    </recommendedName>
</protein>
<dbReference type="PANTHER" id="PTHR12526">
    <property type="entry name" value="GLYCOSYLTRANSFERASE"/>
    <property type="match status" value="1"/>
</dbReference>
<comment type="caution">
    <text evidence="2">The sequence shown here is derived from an EMBL/GenBank/DDBJ whole genome shotgun (WGS) entry which is preliminary data.</text>
</comment>
<gene>
    <name evidence="2" type="ORF">AQZ52_16410</name>
</gene>
<dbReference type="AlphaFoldDB" id="A0A117UTP0"/>
<feature type="domain" description="Glycosyltransferase subfamily 4-like N-terminal" evidence="1">
    <location>
        <begin position="10"/>
        <end position="174"/>
    </location>
</feature>
<proteinExistence type="predicted"/>
<accession>A0A117UTP0</accession>